<dbReference type="Proteomes" id="UP001057134">
    <property type="component" value="Chromosome"/>
</dbReference>
<dbReference type="Gene3D" id="3.40.50.2000">
    <property type="entry name" value="Glycogen Phosphorylase B"/>
    <property type="match status" value="2"/>
</dbReference>
<proteinExistence type="predicted"/>
<gene>
    <name evidence="2" type="primary">pglJ</name>
    <name evidence="2" type="ORF">SK3146_04977</name>
</gene>
<dbReference type="Pfam" id="PF00534">
    <property type="entry name" value="Glycos_transf_1"/>
    <property type="match status" value="1"/>
</dbReference>
<keyword evidence="2" id="KW-0328">Glycosyltransferase</keyword>
<dbReference type="SUPFAM" id="SSF53756">
    <property type="entry name" value="UDP-Glycosyltransferase/glycogen phosphorylase"/>
    <property type="match status" value="1"/>
</dbReference>
<feature type="domain" description="Glycosyl transferase family 1" evidence="1">
    <location>
        <begin position="220"/>
        <end position="377"/>
    </location>
</feature>
<sequence>MKKNLLFIMPSLMSGGGEKSLVTLLNQIDFQQYNVDLFLLDHNGLFMELIPEKVELLPLTGVYHEFRLPMLKAFRKLLRQGYIALAFHRIAFTLSNRGKRNISQREQYSWRHMASFLDRLPKTYDAAIGFMEKTSIYFCVDKVNAHQKIGWVHTDYDQMGMDSRFDHHYYKQLDRIVTVSEECANVLKRRFPDQQHKVEVIYNIVSPESIISLANQSKTDVYQKNKDETIIVSVGRLHDQKGFDMAIESCRKLVDRGYRIKWNIIGEGEERGRLEHLIQEYDLCDYVRLLGLRSNPYPYIKQADIYAQTSKFEGKSIAIDEAKILNKPILVTNFSTARDQISDGVDGLIVDMNAEAIAEGIEILINDKQLRTRLIYNLSRTALGTEGEIEKFYQLLT</sequence>
<name>A0ABY4RUG5_9BACL</name>
<dbReference type="EC" id="2.4.1.291" evidence="2"/>
<dbReference type="PANTHER" id="PTHR12526:SF630">
    <property type="entry name" value="GLYCOSYLTRANSFERASE"/>
    <property type="match status" value="1"/>
</dbReference>
<dbReference type="GO" id="GO:0016757">
    <property type="term" value="F:glycosyltransferase activity"/>
    <property type="evidence" value="ECO:0007669"/>
    <property type="project" value="UniProtKB-KW"/>
</dbReference>
<dbReference type="PANTHER" id="PTHR12526">
    <property type="entry name" value="GLYCOSYLTRANSFERASE"/>
    <property type="match status" value="1"/>
</dbReference>
<keyword evidence="3" id="KW-1185">Reference proteome</keyword>
<protein>
    <submittedName>
        <fullName evidence="2">N-acetylgalactosamine-N, N'-diacetylbacillosaminyl-diphospho-undecaprenol 4-alpha-N-acetylgalactosaminyltransferase</fullName>
        <ecNumber evidence="2">2.4.1.291</ecNumber>
    </submittedName>
</protein>
<reference evidence="2" key="1">
    <citation type="submission" date="2018-02" db="EMBL/GenBank/DDBJ databases">
        <authorList>
            <person name="Kim S.-K."/>
            <person name="Jung H.-I."/>
            <person name="Lee S.-W."/>
        </authorList>
    </citation>
    <scope>NUCLEOTIDE SEQUENCE</scope>
    <source>
        <strain evidence="2">SK3146</strain>
    </source>
</reference>
<dbReference type="CDD" id="cd03811">
    <property type="entry name" value="GT4_GT28_WabH-like"/>
    <property type="match status" value="1"/>
</dbReference>
<evidence type="ECO:0000313" key="3">
    <source>
        <dbReference type="Proteomes" id="UP001057134"/>
    </source>
</evidence>
<organism evidence="2 3">
    <name type="scientific">Paenibacillus konkukensis</name>
    <dbReference type="NCBI Taxonomy" id="2020716"/>
    <lineage>
        <taxon>Bacteria</taxon>
        <taxon>Bacillati</taxon>
        <taxon>Bacillota</taxon>
        <taxon>Bacilli</taxon>
        <taxon>Bacillales</taxon>
        <taxon>Paenibacillaceae</taxon>
        <taxon>Paenibacillus</taxon>
    </lineage>
</organism>
<accession>A0ABY4RUG5</accession>
<reference evidence="2" key="2">
    <citation type="journal article" date="2021" name="J Anim Sci Technol">
        <title>Complete genome sequence of Paenibacillus konkukensis sp. nov. SK3146 as a potential probiotic strain.</title>
        <authorList>
            <person name="Jung H.I."/>
            <person name="Park S."/>
            <person name="Niu K.M."/>
            <person name="Lee S.W."/>
            <person name="Kothari D."/>
            <person name="Yi K.J."/>
            <person name="Kim S.K."/>
        </authorList>
    </citation>
    <scope>NUCLEOTIDE SEQUENCE</scope>
    <source>
        <strain evidence="2">SK3146</strain>
    </source>
</reference>
<evidence type="ECO:0000313" key="2">
    <source>
        <dbReference type="EMBL" id="UQZ85688.1"/>
    </source>
</evidence>
<dbReference type="RefSeq" id="WP_249861295.1">
    <property type="nucleotide sequence ID" value="NZ_CP027059.1"/>
</dbReference>
<dbReference type="InterPro" id="IPR001296">
    <property type="entry name" value="Glyco_trans_1"/>
</dbReference>
<evidence type="ECO:0000259" key="1">
    <source>
        <dbReference type="Pfam" id="PF00534"/>
    </source>
</evidence>
<keyword evidence="2" id="KW-0808">Transferase</keyword>
<dbReference type="EMBL" id="CP027059">
    <property type="protein sequence ID" value="UQZ85688.1"/>
    <property type="molecule type" value="Genomic_DNA"/>
</dbReference>